<name>A0A0G0JD36_9BACT</name>
<feature type="chain" id="PRO_5002532900" description="Amyloidogenic glycoprotein heparin-binding domain-containing protein" evidence="1">
    <location>
        <begin position="25"/>
        <end position="417"/>
    </location>
</feature>
<feature type="non-terminal residue" evidence="3">
    <location>
        <position position="417"/>
    </location>
</feature>
<dbReference type="Proteomes" id="UP000033876">
    <property type="component" value="Unassembled WGS sequence"/>
</dbReference>
<feature type="signal peptide" evidence="1">
    <location>
        <begin position="1"/>
        <end position="24"/>
    </location>
</feature>
<evidence type="ECO:0000313" key="3">
    <source>
        <dbReference type="EMBL" id="KKQ34684.1"/>
    </source>
</evidence>
<gene>
    <name evidence="3" type="ORF">US50_C0040G0011</name>
</gene>
<protein>
    <recommendedName>
        <fullName evidence="2">Amyloidogenic glycoprotein heparin-binding domain-containing protein</fullName>
    </recommendedName>
</protein>
<sequence>MYIKKLFLALFVLGLLVSPMAAKAITLDDLAAQISSLQLEISGLKNQLIAQVRNYTLPLAEPTAITPVKTASNVVAVISPNGGETLEIGQTYSIKWSGSMQQMRLLPINSYGNIDYNQNNISIVSHYNVPDTSGIYSWTIPNTVPVGKYYLQIEGCCGETGGFDNSNYYFSIIKSSIISATPLPVTPVKISSGDVTVNFPNGGETYYFGTLPTGNPLSMKAQVNSSKIGTFGVYLVDNPSTTNPGNKYPMSVAGGFNATINNIHSFSVGLINGYPPYNPGQYYMMAEWKSDDGTEHFIDFSDSYFKIFGSTPVSTTATPKIMYWWGKVNGHIDLTTGSWVTDPDGVSGANLGKLSYCQKWYPATTSVKDSILETASFWKNRGNVDGPFTSTNISYECVQEQIVTPTPACAPNDPPIT</sequence>
<organism evidence="3 4">
    <name type="scientific">Candidatus Nomurabacteria bacterium GW2011_GWB1_37_5</name>
    <dbReference type="NCBI Taxonomy" id="1618742"/>
    <lineage>
        <taxon>Bacteria</taxon>
        <taxon>Candidatus Nomuraibacteriota</taxon>
    </lineage>
</organism>
<feature type="domain" description="Amyloidogenic glycoprotein heparin-binding" evidence="2">
    <location>
        <begin position="319"/>
        <end position="400"/>
    </location>
</feature>
<evidence type="ECO:0000256" key="1">
    <source>
        <dbReference type="SAM" id="SignalP"/>
    </source>
</evidence>
<dbReference type="InterPro" id="IPR015849">
    <property type="entry name" value="Amyloid_glyco_heparin-bd"/>
</dbReference>
<dbReference type="Gene3D" id="3.90.570.10">
    <property type="entry name" value="Amyloidogenic glycoprotein, heparin-binding domain"/>
    <property type="match status" value="1"/>
</dbReference>
<evidence type="ECO:0000313" key="4">
    <source>
        <dbReference type="Proteomes" id="UP000033876"/>
    </source>
</evidence>
<dbReference type="SUPFAM" id="SSF56491">
    <property type="entry name" value="A heparin-binding domain"/>
    <property type="match status" value="1"/>
</dbReference>
<comment type="caution">
    <text evidence="3">The sequence shown here is derived from an EMBL/GenBank/DDBJ whole genome shotgun (WGS) entry which is preliminary data.</text>
</comment>
<accession>A0A0G0JD36</accession>
<evidence type="ECO:0000259" key="2">
    <source>
        <dbReference type="Pfam" id="PF02177"/>
    </source>
</evidence>
<dbReference type="AlphaFoldDB" id="A0A0G0JD36"/>
<dbReference type="InterPro" id="IPR036454">
    <property type="entry name" value="Amyloid_glyco_heparin-bd_sf"/>
</dbReference>
<dbReference type="EMBL" id="LBTF01000040">
    <property type="protein sequence ID" value="KKQ34684.1"/>
    <property type="molecule type" value="Genomic_DNA"/>
</dbReference>
<dbReference type="GO" id="GO:0008201">
    <property type="term" value="F:heparin binding"/>
    <property type="evidence" value="ECO:0007669"/>
    <property type="project" value="InterPro"/>
</dbReference>
<proteinExistence type="predicted"/>
<keyword evidence="1" id="KW-0732">Signal</keyword>
<dbReference type="Pfam" id="PF02177">
    <property type="entry name" value="APP_N"/>
    <property type="match status" value="1"/>
</dbReference>
<reference evidence="3 4" key="1">
    <citation type="journal article" date="2015" name="Nature">
        <title>rRNA introns, odd ribosomes, and small enigmatic genomes across a large radiation of phyla.</title>
        <authorList>
            <person name="Brown C.T."/>
            <person name="Hug L.A."/>
            <person name="Thomas B.C."/>
            <person name="Sharon I."/>
            <person name="Castelle C.J."/>
            <person name="Singh A."/>
            <person name="Wilkins M.J."/>
            <person name="Williams K.H."/>
            <person name="Banfield J.F."/>
        </authorList>
    </citation>
    <scope>NUCLEOTIDE SEQUENCE [LARGE SCALE GENOMIC DNA]</scope>
</reference>